<feature type="non-terminal residue" evidence="2">
    <location>
        <position position="50"/>
    </location>
</feature>
<dbReference type="Proteomes" id="UP000266841">
    <property type="component" value="Unassembled WGS sequence"/>
</dbReference>
<dbReference type="AlphaFoldDB" id="K0RVN5"/>
<feature type="region of interest" description="Disordered" evidence="1">
    <location>
        <begin position="1"/>
        <end position="50"/>
    </location>
</feature>
<name>K0RVN5_THAOC</name>
<sequence length="50" mass="5561">MTEPRPDSPVGPAVETSQHHHKTKQNKTKQNKTKQNANANQQRLESSPGV</sequence>
<evidence type="ECO:0000313" key="2">
    <source>
        <dbReference type="EMBL" id="EJK50707.1"/>
    </source>
</evidence>
<evidence type="ECO:0000313" key="3">
    <source>
        <dbReference type="Proteomes" id="UP000266841"/>
    </source>
</evidence>
<proteinExistence type="predicted"/>
<accession>K0RVN5</accession>
<feature type="compositionally biased region" description="Low complexity" evidence="1">
    <location>
        <begin position="33"/>
        <end position="42"/>
    </location>
</feature>
<evidence type="ECO:0000256" key="1">
    <source>
        <dbReference type="SAM" id="MobiDB-lite"/>
    </source>
</evidence>
<gene>
    <name evidence="2" type="ORF">THAOC_30249</name>
</gene>
<feature type="compositionally biased region" description="Basic residues" evidence="1">
    <location>
        <begin position="19"/>
        <end position="32"/>
    </location>
</feature>
<keyword evidence="3" id="KW-1185">Reference proteome</keyword>
<reference evidence="2 3" key="1">
    <citation type="journal article" date="2012" name="Genome Biol.">
        <title>Genome and low-iron response of an oceanic diatom adapted to chronic iron limitation.</title>
        <authorList>
            <person name="Lommer M."/>
            <person name="Specht M."/>
            <person name="Roy A.S."/>
            <person name="Kraemer L."/>
            <person name="Andreson R."/>
            <person name="Gutowska M.A."/>
            <person name="Wolf J."/>
            <person name="Bergner S.V."/>
            <person name="Schilhabel M.B."/>
            <person name="Klostermeier U.C."/>
            <person name="Beiko R.G."/>
            <person name="Rosenstiel P."/>
            <person name="Hippler M."/>
            <person name="Laroche J."/>
        </authorList>
    </citation>
    <scope>NUCLEOTIDE SEQUENCE [LARGE SCALE GENOMIC DNA]</scope>
    <source>
        <strain evidence="2 3">CCMP1005</strain>
    </source>
</reference>
<protein>
    <submittedName>
        <fullName evidence="2">Uncharacterized protein</fullName>
    </submittedName>
</protein>
<organism evidence="2 3">
    <name type="scientific">Thalassiosira oceanica</name>
    <name type="common">Marine diatom</name>
    <dbReference type="NCBI Taxonomy" id="159749"/>
    <lineage>
        <taxon>Eukaryota</taxon>
        <taxon>Sar</taxon>
        <taxon>Stramenopiles</taxon>
        <taxon>Ochrophyta</taxon>
        <taxon>Bacillariophyta</taxon>
        <taxon>Coscinodiscophyceae</taxon>
        <taxon>Thalassiosirophycidae</taxon>
        <taxon>Thalassiosirales</taxon>
        <taxon>Thalassiosiraceae</taxon>
        <taxon>Thalassiosira</taxon>
    </lineage>
</organism>
<dbReference type="EMBL" id="AGNL01043143">
    <property type="protein sequence ID" value="EJK50707.1"/>
    <property type="molecule type" value="Genomic_DNA"/>
</dbReference>
<comment type="caution">
    <text evidence="2">The sequence shown here is derived from an EMBL/GenBank/DDBJ whole genome shotgun (WGS) entry which is preliminary data.</text>
</comment>